<protein>
    <recommendedName>
        <fullName evidence="2">Flagellar biosynthetic protein FlhB</fullName>
    </recommendedName>
</protein>
<keyword evidence="6" id="KW-1185">Reference proteome</keyword>
<keyword evidence="3" id="KW-0653">Protein transport</keyword>
<dbReference type="InterPro" id="IPR006135">
    <property type="entry name" value="T3SS_substrate_exporter"/>
</dbReference>
<dbReference type="PANTHER" id="PTHR30531:SF12">
    <property type="entry name" value="FLAGELLAR BIOSYNTHETIC PROTEIN FLHB"/>
    <property type="match status" value="1"/>
</dbReference>
<reference evidence="5 6" key="1">
    <citation type="submission" date="2024-06" db="EMBL/GenBank/DDBJ databases">
        <authorList>
            <person name="Chen R.Y."/>
        </authorList>
    </citation>
    <scope>NUCLEOTIDE SEQUENCE [LARGE SCALE GENOMIC DNA]</scope>
    <source>
        <strain evidence="5 6">D2</strain>
    </source>
</reference>
<gene>
    <name evidence="5" type="ORF">ABS311_16520</name>
</gene>
<comment type="similarity">
    <text evidence="1">Belongs to the type III secretion exporter family.</text>
</comment>
<evidence type="ECO:0000256" key="4">
    <source>
        <dbReference type="ARBA" id="ARBA00025078"/>
    </source>
</evidence>
<evidence type="ECO:0000256" key="1">
    <source>
        <dbReference type="ARBA" id="ARBA00010690"/>
    </source>
</evidence>
<dbReference type="InterPro" id="IPR029025">
    <property type="entry name" value="T3SS_substrate_exporter_C"/>
</dbReference>
<keyword evidence="3" id="KW-1006">Bacterial flagellum protein export</keyword>
<dbReference type="EMBL" id="JBELOE010000265">
    <property type="protein sequence ID" value="MER2493484.1"/>
    <property type="molecule type" value="Genomic_DNA"/>
</dbReference>
<evidence type="ECO:0000256" key="2">
    <source>
        <dbReference type="ARBA" id="ARBA00021622"/>
    </source>
</evidence>
<organism evidence="5 6">
    <name type="scientific">Catenovulum sediminis</name>
    <dbReference type="NCBI Taxonomy" id="1740262"/>
    <lineage>
        <taxon>Bacteria</taxon>
        <taxon>Pseudomonadati</taxon>
        <taxon>Pseudomonadota</taxon>
        <taxon>Gammaproteobacteria</taxon>
        <taxon>Alteromonadales</taxon>
        <taxon>Alteromonadaceae</taxon>
        <taxon>Catenovulum</taxon>
    </lineage>
</organism>
<comment type="function">
    <text evidence="4">Required for formation of the rod structure in the basal body of the flagellar apparatus. Together with FliI and FliH, may constitute the export apparatus of flagellin.</text>
</comment>
<dbReference type="RefSeq" id="WP_143872620.1">
    <property type="nucleotide sequence ID" value="NZ_CP041660.1"/>
</dbReference>
<dbReference type="SUPFAM" id="SSF160544">
    <property type="entry name" value="EscU C-terminal domain-like"/>
    <property type="match status" value="1"/>
</dbReference>
<sequence>MNKTPTATKAVALTYDAPDTPKVTAKGYDQLAVSIIEQAREHGVMVHEDTELANYLSRMEVGSEIPYEIYVIVAELIAWSYILRGEQPENWNNIHHKIDHKV</sequence>
<evidence type="ECO:0000256" key="3">
    <source>
        <dbReference type="ARBA" id="ARBA00023225"/>
    </source>
</evidence>
<evidence type="ECO:0000313" key="5">
    <source>
        <dbReference type="EMBL" id="MER2493484.1"/>
    </source>
</evidence>
<proteinExistence type="inferred from homology"/>
<name>A0ABV1RKS3_9ALTE</name>
<keyword evidence="3" id="KW-0813">Transport</keyword>
<accession>A0ABV1RKS3</accession>
<dbReference type="Pfam" id="PF01312">
    <property type="entry name" value="Bac_export_2"/>
    <property type="match status" value="1"/>
</dbReference>
<comment type="caution">
    <text evidence="5">The sequence shown here is derived from an EMBL/GenBank/DDBJ whole genome shotgun (WGS) entry which is preliminary data.</text>
</comment>
<dbReference type="Gene3D" id="3.40.1690.10">
    <property type="entry name" value="secretion proteins EscU"/>
    <property type="match status" value="1"/>
</dbReference>
<evidence type="ECO:0000313" key="6">
    <source>
        <dbReference type="Proteomes" id="UP001467690"/>
    </source>
</evidence>
<dbReference type="PANTHER" id="PTHR30531">
    <property type="entry name" value="FLAGELLAR BIOSYNTHETIC PROTEIN FLHB"/>
    <property type="match status" value="1"/>
</dbReference>
<dbReference type="Proteomes" id="UP001467690">
    <property type="component" value="Unassembled WGS sequence"/>
</dbReference>